<evidence type="ECO:0000259" key="11">
    <source>
        <dbReference type="PROSITE" id="PS50198"/>
    </source>
</evidence>
<dbReference type="AlphaFoldDB" id="A0A931I1S0"/>
<organism evidence="12 13">
    <name type="scientific">Methylobrevis albus</name>
    <dbReference type="NCBI Taxonomy" id="2793297"/>
    <lineage>
        <taxon>Bacteria</taxon>
        <taxon>Pseudomonadati</taxon>
        <taxon>Pseudomonadota</taxon>
        <taxon>Alphaproteobacteria</taxon>
        <taxon>Hyphomicrobiales</taxon>
        <taxon>Pleomorphomonadaceae</taxon>
        <taxon>Methylobrevis</taxon>
    </lineage>
</organism>
<evidence type="ECO:0000256" key="1">
    <source>
        <dbReference type="ARBA" id="ARBA00000971"/>
    </source>
</evidence>
<evidence type="ECO:0000313" key="12">
    <source>
        <dbReference type="EMBL" id="MBH0237343.1"/>
    </source>
</evidence>
<dbReference type="SUPFAM" id="SSF54534">
    <property type="entry name" value="FKBP-like"/>
    <property type="match status" value="1"/>
</dbReference>
<dbReference type="RefSeq" id="WP_197310436.1">
    <property type="nucleotide sequence ID" value="NZ_JADZLT010000042.1"/>
</dbReference>
<keyword evidence="8 12" id="KW-0413">Isomerase</keyword>
<feature type="domain" description="PpiC" evidence="11">
    <location>
        <begin position="144"/>
        <end position="234"/>
    </location>
</feature>
<evidence type="ECO:0000256" key="2">
    <source>
        <dbReference type="ARBA" id="ARBA00007656"/>
    </source>
</evidence>
<name>A0A931I1S0_9HYPH</name>
<dbReference type="Gene3D" id="1.10.8.1040">
    <property type="match status" value="1"/>
</dbReference>
<comment type="caution">
    <text evidence="12">The sequence shown here is derived from an EMBL/GenBank/DDBJ whole genome shotgun (WGS) entry which is preliminary data.</text>
</comment>
<proteinExistence type="inferred from homology"/>
<dbReference type="EMBL" id="JADZLT010000042">
    <property type="protein sequence ID" value="MBH0237343.1"/>
    <property type="molecule type" value="Genomic_DNA"/>
</dbReference>
<dbReference type="PANTHER" id="PTHR47245">
    <property type="entry name" value="PEPTIDYLPROLYL ISOMERASE"/>
    <property type="match status" value="1"/>
</dbReference>
<feature type="chain" id="PRO_5036675202" description="Parvulin-like PPIase" evidence="10">
    <location>
        <begin position="34"/>
        <end position="300"/>
    </location>
</feature>
<gene>
    <name evidence="12" type="ORF">I5731_05870</name>
</gene>
<dbReference type="EC" id="5.2.1.8" evidence="3"/>
<accession>A0A931I1S0</accession>
<sequence length="300" mass="32312">MIQFIRAGHAGRFVRPLAGAALLLACTAPLALADDAEVLARVNGRDITVGEVNLAKEAFAEQLGQVPETAQQNILVDVLIDMHVLADAAEKAGLAGTDLFERRMAFLRNQALRNAFVEEKVQAAITDEELQARYQKDVAGYQAPEEVHARHILVKTDEEAKAIIADLDAGGDFAAIAAEKSLDGSKANGGDLGFFTKGQMVPEFEAAAFDLEAGSYNKVPVKTQFGFHIIKVEEKRTQPVPSFEEVKEQVRQVVSRETFGSVMEQLKAEAEIERLGEADVPQTDVVPPAAPADPAAPAQP</sequence>
<evidence type="ECO:0000256" key="4">
    <source>
        <dbReference type="ARBA" id="ARBA00018370"/>
    </source>
</evidence>
<evidence type="ECO:0000256" key="9">
    <source>
        <dbReference type="SAM" id="MobiDB-lite"/>
    </source>
</evidence>
<reference evidence="12" key="1">
    <citation type="submission" date="2020-12" db="EMBL/GenBank/DDBJ databases">
        <title>Methylobrevis albus sp. nov., isolated from fresh water lack sediment.</title>
        <authorList>
            <person name="Zou Q."/>
        </authorList>
    </citation>
    <scope>NUCLEOTIDE SEQUENCE</scope>
    <source>
        <strain evidence="12">L22</strain>
    </source>
</reference>
<dbReference type="Proteomes" id="UP000631694">
    <property type="component" value="Unassembled WGS sequence"/>
</dbReference>
<evidence type="ECO:0000256" key="3">
    <source>
        <dbReference type="ARBA" id="ARBA00013194"/>
    </source>
</evidence>
<feature type="region of interest" description="Disordered" evidence="9">
    <location>
        <begin position="273"/>
        <end position="300"/>
    </location>
</feature>
<dbReference type="Pfam" id="PF13616">
    <property type="entry name" value="Rotamase_3"/>
    <property type="match status" value="1"/>
</dbReference>
<feature type="signal peptide" evidence="10">
    <location>
        <begin position="1"/>
        <end position="33"/>
    </location>
</feature>
<protein>
    <recommendedName>
        <fullName evidence="4">Parvulin-like PPIase</fullName>
        <ecNumber evidence="3">5.2.1.8</ecNumber>
    </recommendedName>
    <alternativeName>
        <fullName evidence="6">Peptidyl-prolyl cis-trans isomerase plp</fullName>
    </alternativeName>
    <alternativeName>
        <fullName evidence="7">Rotamase plp</fullName>
    </alternativeName>
</protein>
<comment type="catalytic activity">
    <reaction evidence="1">
        <text>[protein]-peptidylproline (omega=180) = [protein]-peptidylproline (omega=0)</text>
        <dbReference type="Rhea" id="RHEA:16237"/>
        <dbReference type="Rhea" id="RHEA-COMP:10747"/>
        <dbReference type="Rhea" id="RHEA-COMP:10748"/>
        <dbReference type="ChEBI" id="CHEBI:83833"/>
        <dbReference type="ChEBI" id="CHEBI:83834"/>
        <dbReference type="EC" id="5.2.1.8"/>
    </reaction>
</comment>
<keyword evidence="10" id="KW-0732">Signal</keyword>
<dbReference type="SUPFAM" id="SSF109998">
    <property type="entry name" value="Triger factor/SurA peptide-binding domain-like"/>
    <property type="match status" value="1"/>
</dbReference>
<evidence type="ECO:0000313" key="13">
    <source>
        <dbReference type="Proteomes" id="UP000631694"/>
    </source>
</evidence>
<evidence type="ECO:0000256" key="10">
    <source>
        <dbReference type="SAM" id="SignalP"/>
    </source>
</evidence>
<feature type="compositionally biased region" description="Low complexity" evidence="9">
    <location>
        <begin position="278"/>
        <end position="300"/>
    </location>
</feature>
<evidence type="ECO:0000256" key="8">
    <source>
        <dbReference type="PROSITE-ProRule" id="PRU00278"/>
    </source>
</evidence>
<dbReference type="Gene3D" id="3.10.50.40">
    <property type="match status" value="1"/>
</dbReference>
<dbReference type="InterPro" id="IPR027304">
    <property type="entry name" value="Trigger_fact/SurA_dom_sf"/>
</dbReference>
<dbReference type="PANTHER" id="PTHR47245:SF2">
    <property type="entry name" value="PEPTIDYL-PROLYL CIS-TRANS ISOMERASE HP_0175-RELATED"/>
    <property type="match status" value="1"/>
</dbReference>
<dbReference type="InterPro" id="IPR000297">
    <property type="entry name" value="PPIase_PpiC"/>
</dbReference>
<comment type="similarity">
    <text evidence="2">Belongs to the PpiC/parvulin rotamase family.</text>
</comment>
<dbReference type="GO" id="GO:0003755">
    <property type="term" value="F:peptidyl-prolyl cis-trans isomerase activity"/>
    <property type="evidence" value="ECO:0007669"/>
    <property type="project" value="UniProtKB-KW"/>
</dbReference>
<evidence type="ECO:0000256" key="6">
    <source>
        <dbReference type="ARBA" id="ARBA00030642"/>
    </source>
</evidence>
<dbReference type="InterPro" id="IPR050245">
    <property type="entry name" value="PrsA_foldase"/>
</dbReference>
<keyword evidence="5 8" id="KW-0697">Rotamase</keyword>
<dbReference type="PROSITE" id="PS51257">
    <property type="entry name" value="PROKAR_LIPOPROTEIN"/>
    <property type="match status" value="1"/>
</dbReference>
<dbReference type="PROSITE" id="PS50198">
    <property type="entry name" value="PPIC_PPIASE_2"/>
    <property type="match status" value="1"/>
</dbReference>
<evidence type="ECO:0000256" key="7">
    <source>
        <dbReference type="ARBA" id="ARBA00031484"/>
    </source>
</evidence>
<keyword evidence="13" id="KW-1185">Reference proteome</keyword>
<evidence type="ECO:0000256" key="5">
    <source>
        <dbReference type="ARBA" id="ARBA00023110"/>
    </source>
</evidence>
<dbReference type="InterPro" id="IPR046357">
    <property type="entry name" value="PPIase_dom_sf"/>
</dbReference>